<keyword evidence="2" id="KW-1133">Transmembrane helix</keyword>
<feature type="transmembrane region" description="Helical" evidence="2">
    <location>
        <begin position="216"/>
        <end position="244"/>
    </location>
</feature>
<name>A0A8J7U7U9_9BACT</name>
<dbReference type="Proteomes" id="UP000664417">
    <property type="component" value="Unassembled WGS sequence"/>
</dbReference>
<evidence type="ECO:0000313" key="3">
    <source>
        <dbReference type="EMBL" id="MBO1323384.1"/>
    </source>
</evidence>
<feature type="transmembrane region" description="Helical" evidence="2">
    <location>
        <begin position="282"/>
        <end position="303"/>
    </location>
</feature>
<evidence type="ECO:0000256" key="2">
    <source>
        <dbReference type="SAM" id="Phobius"/>
    </source>
</evidence>
<comment type="caution">
    <text evidence="3">The sequence shown here is derived from an EMBL/GenBank/DDBJ whole genome shotgun (WGS) entry which is preliminary data.</text>
</comment>
<dbReference type="EMBL" id="JAFREP010000063">
    <property type="protein sequence ID" value="MBO1323384.1"/>
    <property type="molecule type" value="Genomic_DNA"/>
</dbReference>
<reference evidence="3" key="1">
    <citation type="submission" date="2021-03" db="EMBL/GenBank/DDBJ databases">
        <authorList>
            <person name="Wang G."/>
        </authorList>
    </citation>
    <scope>NUCLEOTIDE SEQUENCE</scope>
    <source>
        <strain evidence="3">KCTC 12899</strain>
    </source>
</reference>
<keyword evidence="4" id="KW-1185">Reference proteome</keyword>
<dbReference type="RefSeq" id="WP_207863537.1">
    <property type="nucleotide sequence ID" value="NZ_JAFREP010000063.1"/>
</dbReference>
<keyword evidence="2" id="KW-0812">Transmembrane</keyword>
<feature type="transmembrane region" description="Helical" evidence="2">
    <location>
        <begin position="6"/>
        <end position="32"/>
    </location>
</feature>
<protein>
    <recommendedName>
        <fullName evidence="5">TrbL/VirB6 plasmid conjugal transfer protein</fullName>
    </recommendedName>
</protein>
<feature type="transmembrane region" description="Helical" evidence="2">
    <location>
        <begin position="251"/>
        <end position="270"/>
    </location>
</feature>
<feature type="transmembrane region" description="Helical" evidence="2">
    <location>
        <begin position="52"/>
        <end position="70"/>
    </location>
</feature>
<feature type="transmembrane region" description="Helical" evidence="2">
    <location>
        <begin position="396"/>
        <end position="414"/>
    </location>
</feature>
<evidence type="ECO:0000313" key="4">
    <source>
        <dbReference type="Proteomes" id="UP000664417"/>
    </source>
</evidence>
<feature type="compositionally biased region" description="Basic and acidic residues" evidence="1">
    <location>
        <begin position="433"/>
        <end position="444"/>
    </location>
</feature>
<proteinExistence type="predicted"/>
<sequence length="444" mass="49145">MNYDPIYYHMLTPLILSYKGIAGSVYAASFIFHWLRGAWHGANNDAKGGFHYWKSAGLSLLVYTLCFVPLPNPGELIGFQDAEVVISETQFGQTTVAIFLIERLSYGADTIATGILSWDVSIKAQENLGDEFVSGKAAVVKRSRAPNDAEIIYNFIIFRAQYLQTLMKNLWSNEDLEAKGIPTEPTEDGEPMGTWDLLKSFSAEQMGDYLVKQISLLFYNLVSSLGMIAAFIILLGVSLVMYLLAGLVKYAAIYVAGIFFLLLPWAWFINGKKCLSVGFNMIVVYLPLKTVIVIVIWMTFFMIEAIQLQAYREVAADYPILTEIIQQYRPGFLYTEAGRDILYAAEKPLELFYAGGATAKTLLSMIVCLLCMIYIVIKTPSLIGAMLGLQSIGDDLFTSFFFIAGAASSAGATLKAKAFSKKTQDSGNVVYPEQDKPGPATRHE</sequence>
<feature type="region of interest" description="Disordered" evidence="1">
    <location>
        <begin position="425"/>
        <end position="444"/>
    </location>
</feature>
<gene>
    <name evidence="3" type="ORF">J3U88_33265</name>
</gene>
<feature type="transmembrane region" description="Helical" evidence="2">
    <location>
        <begin position="351"/>
        <end position="376"/>
    </location>
</feature>
<organism evidence="3 4">
    <name type="scientific">Acanthopleuribacter pedis</name>
    <dbReference type="NCBI Taxonomy" id="442870"/>
    <lineage>
        <taxon>Bacteria</taxon>
        <taxon>Pseudomonadati</taxon>
        <taxon>Acidobacteriota</taxon>
        <taxon>Holophagae</taxon>
        <taxon>Acanthopleuribacterales</taxon>
        <taxon>Acanthopleuribacteraceae</taxon>
        <taxon>Acanthopleuribacter</taxon>
    </lineage>
</organism>
<evidence type="ECO:0000256" key="1">
    <source>
        <dbReference type="SAM" id="MobiDB-lite"/>
    </source>
</evidence>
<keyword evidence="2" id="KW-0472">Membrane</keyword>
<accession>A0A8J7U7U9</accession>
<dbReference type="AlphaFoldDB" id="A0A8J7U7U9"/>
<evidence type="ECO:0008006" key="5">
    <source>
        <dbReference type="Google" id="ProtNLM"/>
    </source>
</evidence>